<dbReference type="PATRIC" id="fig|1447256.3.peg.316"/>
<gene>
    <name evidence="1" type="ORF">AA20_01645</name>
</gene>
<proteinExistence type="predicted"/>
<reference evidence="1 2" key="1">
    <citation type="submission" date="2014-01" db="EMBL/GenBank/DDBJ databases">
        <title>Development of a Comparative Genomic Fingerprinting Assay for High Resolution Genotyping of Arcobacter butzleri.</title>
        <authorList>
            <person name="Webb A.L."/>
            <person name="Inglis G.D."/>
            <person name="Kruczkiewicz P."/>
            <person name="Selinger L.B."/>
            <person name="Taboada E.N."/>
        </authorList>
    </citation>
    <scope>NUCLEOTIDE SEQUENCE [LARGE SCALE GENOMIC DNA]</scope>
    <source>
        <strain evidence="1 2">L348</strain>
    </source>
</reference>
<protein>
    <submittedName>
        <fullName evidence="1">Uncharacterized protein</fullName>
    </submittedName>
</protein>
<dbReference type="Proteomes" id="UP000035514">
    <property type="component" value="Unassembled WGS sequence"/>
</dbReference>
<accession>A0A0G9K664</accession>
<evidence type="ECO:0000313" key="2">
    <source>
        <dbReference type="Proteomes" id="UP000035514"/>
    </source>
</evidence>
<comment type="caution">
    <text evidence="1">The sequence shown here is derived from an EMBL/GenBank/DDBJ whole genome shotgun (WGS) entry which is preliminary data.</text>
</comment>
<name>A0A0G9K664_9BACT</name>
<dbReference type="AlphaFoldDB" id="A0A0G9K664"/>
<sequence length="45" mass="5317">MELFGKIDLKPWQLEKHLAMKEIQILIEEKIKTNKNILLGKGKQK</sequence>
<dbReference type="EMBL" id="JAIQ01000039">
    <property type="protein sequence ID" value="KLE02039.1"/>
    <property type="molecule type" value="Genomic_DNA"/>
</dbReference>
<evidence type="ECO:0000313" key="1">
    <source>
        <dbReference type="EMBL" id="KLE02039.1"/>
    </source>
</evidence>
<organism evidence="1 2">
    <name type="scientific">Aliarcobacter butzleri L348</name>
    <dbReference type="NCBI Taxonomy" id="1447256"/>
    <lineage>
        <taxon>Bacteria</taxon>
        <taxon>Pseudomonadati</taxon>
        <taxon>Campylobacterota</taxon>
        <taxon>Epsilonproteobacteria</taxon>
        <taxon>Campylobacterales</taxon>
        <taxon>Arcobacteraceae</taxon>
        <taxon>Aliarcobacter</taxon>
    </lineage>
</organism>